<dbReference type="PANTHER" id="PTHR34107:SF7">
    <property type="entry name" value="SLR2092 PROTEIN"/>
    <property type="match status" value="1"/>
</dbReference>
<gene>
    <name evidence="2" type="ORF">ACE1CI_33520</name>
</gene>
<evidence type="ECO:0000313" key="3">
    <source>
        <dbReference type="Proteomes" id="UP001576784"/>
    </source>
</evidence>
<accession>A0ABV4Y2A6</accession>
<comment type="caution">
    <text evidence="2">The sequence shown here is derived from an EMBL/GenBank/DDBJ whole genome shotgun (WGS) entry which is preliminary data.</text>
</comment>
<dbReference type="EMBL" id="JBHFNR010000268">
    <property type="protein sequence ID" value="MFB2897860.1"/>
    <property type="molecule type" value="Genomic_DNA"/>
</dbReference>
<evidence type="ECO:0000313" key="2">
    <source>
        <dbReference type="EMBL" id="MFB2897860.1"/>
    </source>
</evidence>
<reference evidence="2 3" key="1">
    <citation type="submission" date="2024-09" db="EMBL/GenBank/DDBJ databases">
        <title>Floridaenema gen nov. (Aerosakkonemataceae, Aerosakkonematales ord. nov., Cyanobacteria) from benthic tropical and subtropical fresh waters, with the description of four new species.</title>
        <authorList>
            <person name="Moretto J.A."/>
            <person name="Berthold D.E."/>
            <person name="Lefler F.W."/>
            <person name="Huang I.-S."/>
            <person name="Laughinghouse H. IV."/>
        </authorList>
    </citation>
    <scope>NUCLEOTIDE SEQUENCE [LARGE SCALE GENOMIC DNA]</scope>
    <source>
        <strain evidence="2 3">BLCC-F50</strain>
    </source>
</reference>
<dbReference type="InterPro" id="IPR011335">
    <property type="entry name" value="Restrct_endonuc-II-like"/>
</dbReference>
<organism evidence="2 3">
    <name type="scientific">Floridaenema flaviceps BLCC-F50</name>
    <dbReference type="NCBI Taxonomy" id="3153642"/>
    <lineage>
        <taxon>Bacteria</taxon>
        <taxon>Bacillati</taxon>
        <taxon>Cyanobacteriota</taxon>
        <taxon>Cyanophyceae</taxon>
        <taxon>Oscillatoriophycideae</taxon>
        <taxon>Aerosakkonematales</taxon>
        <taxon>Aerosakkonemataceae</taxon>
        <taxon>Floridanema</taxon>
        <taxon>Floridanema flaviceps</taxon>
    </lineage>
</organism>
<keyword evidence="2" id="KW-0378">Hydrolase</keyword>
<evidence type="ECO:0000259" key="1">
    <source>
        <dbReference type="Pfam" id="PF05685"/>
    </source>
</evidence>
<proteinExistence type="predicted"/>
<dbReference type="Proteomes" id="UP001576784">
    <property type="component" value="Unassembled WGS sequence"/>
</dbReference>
<dbReference type="SUPFAM" id="SSF52980">
    <property type="entry name" value="Restriction endonuclease-like"/>
    <property type="match status" value="1"/>
</dbReference>
<dbReference type="RefSeq" id="WP_413267469.1">
    <property type="nucleotide sequence ID" value="NZ_JBHFNR010000268.1"/>
</dbReference>
<dbReference type="CDD" id="cd06260">
    <property type="entry name" value="DUF820-like"/>
    <property type="match status" value="1"/>
</dbReference>
<keyword evidence="2" id="KW-0255">Endonuclease</keyword>
<dbReference type="Gene3D" id="3.90.1570.10">
    <property type="entry name" value="tt1808, chain A"/>
    <property type="match status" value="1"/>
</dbReference>
<keyword evidence="3" id="KW-1185">Reference proteome</keyword>
<name>A0ABV4Y2A6_9CYAN</name>
<protein>
    <submittedName>
        <fullName evidence="2">Uma2 family endonuclease</fullName>
    </submittedName>
</protein>
<dbReference type="GO" id="GO:0004519">
    <property type="term" value="F:endonuclease activity"/>
    <property type="evidence" value="ECO:0007669"/>
    <property type="project" value="UniProtKB-KW"/>
</dbReference>
<dbReference type="InterPro" id="IPR008538">
    <property type="entry name" value="Uma2"/>
</dbReference>
<dbReference type="PANTHER" id="PTHR34107">
    <property type="entry name" value="SLL0198 PROTEIN-RELATED"/>
    <property type="match status" value="1"/>
</dbReference>
<feature type="domain" description="Putative restriction endonuclease" evidence="1">
    <location>
        <begin position="29"/>
        <end position="199"/>
    </location>
</feature>
<dbReference type="InterPro" id="IPR012296">
    <property type="entry name" value="Nuclease_put_TT1808"/>
</dbReference>
<dbReference type="Pfam" id="PF05685">
    <property type="entry name" value="Uma2"/>
    <property type="match status" value="1"/>
</dbReference>
<keyword evidence="2" id="KW-0540">Nuclease</keyword>
<sequence>MSNILETVLPPEITPLVLQMSPAIEMTDEQFFNFCQQNRNYQIERTAKGEITIMPPTGSETGNRNFDLIVQLGIWIRQNGTGIGFDSSAGFTLPNGAIKSSDAAWIKLEKWQSLTPEQQQKFAPVCPDFIVELRSPSDNLQTLKDKLQEYIDNGISLGLLIDRKNRQVYIYRPNSEIECLDNPATINCQPVLPGFILDLSTIW</sequence>